<feature type="domain" description="Translation elongation factor EFG/EF2" evidence="3">
    <location>
        <begin position="5"/>
        <end position="121"/>
    </location>
</feature>
<organism evidence="4 5">
    <name type="scientific">Streptomyces finlayi</name>
    <dbReference type="NCBI Taxonomy" id="67296"/>
    <lineage>
        <taxon>Bacteria</taxon>
        <taxon>Bacillati</taxon>
        <taxon>Actinomycetota</taxon>
        <taxon>Actinomycetes</taxon>
        <taxon>Kitasatosporales</taxon>
        <taxon>Streptomycetaceae</taxon>
        <taxon>Streptomyces</taxon>
    </lineage>
</organism>
<keyword evidence="1" id="KW-0547">Nucleotide-binding</keyword>
<proteinExistence type="predicted"/>
<gene>
    <name evidence="4" type="ORF">GCM10010334_25680</name>
</gene>
<dbReference type="GO" id="GO:0005525">
    <property type="term" value="F:GTP binding"/>
    <property type="evidence" value="ECO:0007669"/>
    <property type="project" value="UniProtKB-KW"/>
</dbReference>
<keyword evidence="2" id="KW-0342">GTP-binding</keyword>
<dbReference type="InterPro" id="IPR014721">
    <property type="entry name" value="Ribsml_uS5_D2-typ_fold_subgr"/>
</dbReference>
<evidence type="ECO:0000313" key="5">
    <source>
        <dbReference type="Proteomes" id="UP000638353"/>
    </source>
</evidence>
<reference evidence="4" key="2">
    <citation type="submission" date="2020-09" db="EMBL/GenBank/DDBJ databases">
        <authorList>
            <person name="Sun Q."/>
            <person name="Ohkuma M."/>
        </authorList>
    </citation>
    <scope>NUCLEOTIDE SEQUENCE</scope>
    <source>
        <strain evidence="4">JCM 4637</strain>
    </source>
</reference>
<dbReference type="AlphaFoldDB" id="A0A919C9J5"/>
<comment type="caution">
    <text evidence="4">The sequence shown here is derived from an EMBL/GenBank/DDBJ whole genome shotgun (WGS) entry which is preliminary data.</text>
</comment>
<evidence type="ECO:0000259" key="3">
    <source>
        <dbReference type="SMART" id="SM00889"/>
    </source>
</evidence>
<dbReference type="InterPro" id="IPR005517">
    <property type="entry name" value="Transl_elong_EFG/EF2_IV"/>
</dbReference>
<dbReference type="Proteomes" id="UP000638353">
    <property type="component" value="Unassembled WGS sequence"/>
</dbReference>
<accession>A0A919C9J5</accession>
<dbReference type="SUPFAM" id="SSF54211">
    <property type="entry name" value="Ribosomal protein S5 domain 2-like"/>
    <property type="match status" value="1"/>
</dbReference>
<reference evidence="4" key="1">
    <citation type="journal article" date="2014" name="Int. J. Syst. Evol. Microbiol.">
        <title>Complete genome sequence of Corynebacterium casei LMG S-19264T (=DSM 44701T), isolated from a smear-ripened cheese.</title>
        <authorList>
            <consortium name="US DOE Joint Genome Institute (JGI-PGF)"/>
            <person name="Walter F."/>
            <person name="Albersmeier A."/>
            <person name="Kalinowski J."/>
            <person name="Ruckert C."/>
        </authorList>
    </citation>
    <scope>NUCLEOTIDE SEQUENCE</scope>
    <source>
        <strain evidence="4">JCM 4637</strain>
    </source>
</reference>
<evidence type="ECO:0000256" key="2">
    <source>
        <dbReference type="ARBA" id="ARBA00023134"/>
    </source>
</evidence>
<dbReference type="Pfam" id="PF03764">
    <property type="entry name" value="EFG_IV"/>
    <property type="match status" value="1"/>
</dbReference>
<name>A0A919C9J5_9ACTN</name>
<sequence length="121" mass="13029">MTGPEVAALPFPRHPIRDVVATYVHQTSCPGDFAQVTVDFEPGEAGFAFEVAQGARIPPDPEAAHYVAALEEGLRAELAERVPGCAVAVVLRGIRIHEVDSREGSFRQAGRVAVRVALQRE</sequence>
<dbReference type="Gene3D" id="3.30.230.10">
    <property type="match status" value="1"/>
</dbReference>
<evidence type="ECO:0000256" key="1">
    <source>
        <dbReference type="ARBA" id="ARBA00022741"/>
    </source>
</evidence>
<dbReference type="SMART" id="SM00889">
    <property type="entry name" value="EFG_IV"/>
    <property type="match status" value="1"/>
</dbReference>
<evidence type="ECO:0000313" key="4">
    <source>
        <dbReference type="EMBL" id="GHC91042.1"/>
    </source>
</evidence>
<dbReference type="EMBL" id="BMVC01000004">
    <property type="protein sequence ID" value="GHC91042.1"/>
    <property type="molecule type" value="Genomic_DNA"/>
</dbReference>
<dbReference type="InterPro" id="IPR020568">
    <property type="entry name" value="Ribosomal_Su5_D2-typ_SF"/>
</dbReference>
<dbReference type="RefSeq" id="WP_189823685.1">
    <property type="nucleotide sequence ID" value="NZ_BMVC01000004.1"/>
</dbReference>
<protein>
    <recommendedName>
        <fullName evidence="3">Translation elongation factor EFG/EF2 domain-containing protein</fullName>
    </recommendedName>
</protein>